<evidence type="ECO:0000313" key="14">
    <source>
        <dbReference type="EMBL" id="MBM6920352.1"/>
    </source>
</evidence>
<dbReference type="GO" id="GO:0005829">
    <property type="term" value="C:cytosol"/>
    <property type="evidence" value="ECO:0007669"/>
    <property type="project" value="TreeGrafter"/>
</dbReference>
<keyword evidence="7 11" id="KW-0560">Oxidoreductase</keyword>
<comment type="caution">
    <text evidence="11">Lacks conserved residue(s) required for the propagation of feature annotation.</text>
</comment>
<gene>
    <name evidence="11" type="primary">folD</name>
    <name evidence="14" type="ORF">H6A12_04165</name>
</gene>
<comment type="caution">
    <text evidence="14">The sequence shown here is derived from an EMBL/GenBank/DDBJ whole genome shotgun (WGS) entry which is preliminary data.</text>
</comment>
<dbReference type="CDD" id="cd01080">
    <property type="entry name" value="NAD_bind_m-THF_DH_Cyclohyd"/>
    <property type="match status" value="1"/>
</dbReference>
<dbReference type="GO" id="GO:0009086">
    <property type="term" value="P:methionine biosynthetic process"/>
    <property type="evidence" value="ECO:0007669"/>
    <property type="project" value="UniProtKB-KW"/>
</dbReference>
<comment type="catalytic activity">
    <reaction evidence="11">
        <text>(6R)-5,10-methenyltetrahydrofolate + H2O = (6R)-10-formyltetrahydrofolate + H(+)</text>
        <dbReference type="Rhea" id="RHEA:23700"/>
        <dbReference type="ChEBI" id="CHEBI:15377"/>
        <dbReference type="ChEBI" id="CHEBI:15378"/>
        <dbReference type="ChEBI" id="CHEBI:57455"/>
        <dbReference type="ChEBI" id="CHEBI:195366"/>
        <dbReference type="EC" id="3.5.4.9"/>
    </reaction>
</comment>
<dbReference type="Proteomes" id="UP000774750">
    <property type="component" value="Unassembled WGS sequence"/>
</dbReference>
<evidence type="ECO:0000256" key="9">
    <source>
        <dbReference type="ARBA" id="ARBA00023167"/>
    </source>
</evidence>
<reference evidence="14" key="1">
    <citation type="submission" date="2020-08" db="EMBL/GenBank/DDBJ databases">
        <authorList>
            <person name="Cejkova D."/>
            <person name="Kubasova T."/>
            <person name="Jahodarova E."/>
            <person name="Rychlik I."/>
        </authorList>
    </citation>
    <scope>NUCLEOTIDE SEQUENCE</scope>
    <source>
        <strain evidence="14">An559</strain>
    </source>
</reference>
<dbReference type="GO" id="GO:0006164">
    <property type="term" value="P:purine nucleotide biosynthetic process"/>
    <property type="evidence" value="ECO:0007669"/>
    <property type="project" value="UniProtKB-KW"/>
</dbReference>
<feature type="binding site" evidence="11">
    <location>
        <begin position="163"/>
        <end position="165"/>
    </location>
    <ligand>
        <name>NADP(+)</name>
        <dbReference type="ChEBI" id="CHEBI:58349"/>
    </ligand>
</feature>
<evidence type="ECO:0000256" key="7">
    <source>
        <dbReference type="ARBA" id="ARBA00023002"/>
    </source>
</evidence>
<dbReference type="Pfam" id="PF02882">
    <property type="entry name" value="THF_DHG_CYH_C"/>
    <property type="match status" value="1"/>
</dbReference>
<evidence type="ECO:0000256" key="10">
    <source>
        <dbReference type="ARBA" id="ARBA00023268"/>
    </source>
</evidence>
<dbReference type="Gene3D" id="3.40.50.720">
    <property type="entry name" value="NAD(P)-binding Rossmann-like Domain"/>
    <property type="match status" value="1"/>
</dbReference>
<dbReference type="GO" id="GO:0000105">
    <property type="term" value="P:L-histidine biosynthetic process"/>
    <property type="evidence" value="ECO:0007669"/>
    <property type="project" value="UniProtKB-KW"/>
</dbReference>
<dbReference type="InterPro" id="IPR036291">
    <property type="entry name" value="NAD(P)-bd_dom_sf"/>
</dbReference>
<keyword evidence="9 11" id="KW-0486">Methionine biosynthesis</keyword>
<comment type="function">
    <text evidence="11">Catalyzes the oxidation of 5,10-methylenetetrahydrofolate to 5,10-methenyltetrahydrofolate and then the hydrolysis of 5,10-methenyltetrahydrofolate to 10-formyltetrahydrofolate.</text>
</comment>
<evidence type="ECO:0000256" key="6">
    <source>
        <dbReference type="ARBA" id="ARBA00022857"/>
    </source>
</evidence>
<keyword evidence="10 11" id="KW-0511">Multifunctional enzyme</keyword>
<dbReference type="InterPro" id="IPR020630">
    <property type="entry name" value="THF_DH/CycHdrlase_cat_dom"/>
</dbReference>
<dbReference type="SUPFAM" id="SSF51735">
    <property type="entry name" value="NAD(P)-binding Rossmann-fold domains"/>
    <property type="match status" value="1"/>
</dbReference>
<dbReference type="InterPro" id="IPR020631">
    <property type="entry name" value="THF_DH/CycHdrlase_NAD-bd_dom"/>
</dbReference>
<evidence type="ECO:0000256" key="4">
    <source>
        <dbReference type="ARBA" id="ARBA00022755"/>
    </source>
</evidence>
<keyword evidence="2 11" id="KW-0554">One-carbon metabolism</keyword>
<evidence type="ECO:0000259" key="12">
    <source>
        <dbReference type="Pfam" id="PF00763"/>
    </source>
</evidence>
<comment type="pathway">
    <text evidence="1 11">One-carbon metabolism; tetrahydrofolate interconversion.</text>
</comment>
<name>A0A939BDU0_9FIRM</name>
<dbReference type="GO" id="GO:0035999">
    <property type="term" value="P:tetrahydrofolate interconversion"/>
    <property type="evidence" value="ECO:0007669"/>
    <property type="project" value="UniProtKB-UniRule"/>
</dbReference>
<dbReference type="InterPro" id="IPR046346">
    <property type="entry name" value="Aminoacid_DH-like_N_sf"/>
</dbReference>
<evidence type="ECO:0000259" key="13">
    <source>
        <dbReference type="Pfam" id="PF02882"/>
    </source>
</evidence>
<dbReference type="Gene3D" id="3.40.50.10860">
    <property type="entry name" value="Leucine Dehydrogenase, chain A, domain 1"/>
    <property type="match status" value="1"/>
</dbReference>
<comment type="catalytic activity">
    <reaction evidence="11">
        <text>(6R)-5,10-methylene-5,6,7,8-tetrahydrofolate + NADP(+) = (6R)-5,10-methenyltetrahydrofolate + NADPH</text>
        <dbReference type="Rhea" id="RHEA:22812"/>
        <dbReference type="ChEBI" id="CHEBI:15636"/>
        <dbReference type="ChEBI" id="CHEBI:57455"/>
        <dbReference type="ChEBI" id="CHEBI:57783"/>
        <dbReference type="ChEBI" id="CHEBI:58349"/>
        <dbReference type="EC" id="1.5.1.5"/>
    </reaction>
</comment>
<organism evidence="14 15">
    <name type="scientific">Merdimmobilis hominis</name>
    <dbReference type="NCBI Taxonomy" id="2897707"/>
    <lineage>
        <taxon>Bacteria</taxon>
        <taxon>Bacillati</taxon>
        <taxon>Bacillota</taxon>
        <taxon>Clostridia</taxon>
        <taxon>Eubacteriales</taxon>
        <taxon>Oscillospiraceae</taxon>
        <taxon>Merdimmobilis</taxon>
    </lineage>
</organism>
<evidence type="ECO:0000256" key="8">
    <source>
        <dbReference type="ARBA" id="ARBA00023102"/>
    </source>
</evidence>
<reference evidence="14" key="2">
    <citation type="journal article" date="2021" name="Sci. Rep.">
        <title>The distribution of antibiotic resistance genes in chicken gut microbiota commensals.</title>
        <authorList>
            <person name="Juricova H."/>
            <person name="Matiasovicova J."/>
            <person name="Kubasova T."/>
            <person name="Cejkova D."/>
            <person name="Rychlik I."/>
        </authorList>
    </citation>
    <scope>NUCLEOTIDE SEQUENCE</scope>
    <source>
        <strain evidence="14">An559</strain>
    </source>
</reference>
<comment type="subunit">
    <text evidence="11">Homodimer.</text>
</comment>
<accession>A0A939BDU0</accession>
<dbReference type="SUPFAM" id="SSF53223">
    <property type="entry name" value="Aminoacid dehydrogenase-like, N-terminal domain"/>
    <property type="match status" value="1"/>
</dbReference>
<evidence type="ECO:0000256" key="3">
    <source>
        <dbReference type="ARBA" id="ARBA00022605"/>
    </source>
</evidence>
<evidence type="ECO:0000313" key="15">
    <source>
        <dbReference type="Proteomes" id="UP000774750"/>
    </source>
</evidence>
<dbReference type="PANTHER" id="PTHR48099">
    <property type="entry name" value="C-1-TETRAHYDROFOLATE SYNTHASE, CYTOPLASMIC-RELATED"/>
    <property type="match status" value="1"/>
</dbReference>
<dbReference type="InterPro" id="IPR000672">
    <property type="entry name" value="THF_DH/CycHdrlase"/>
</dbReference>
<comment type="similarity">
    <text evidence="11">Belongs to the tetrahydrofolate dehydrogenase/cyclohydrolase family.</text>
</comment>
<keyword evidence="5 11" id="KW-0378">Hydrolase</keyword>
<feature type="binding site" evidence="11">
    <location>
        <position position="229"/>
    </location>
    <ligand>
        <name>NADP(+)</name>
        <dbReference type="ChEBI" id="CHEBI:58349"/>
    </ligand>
</feature>
<feature type="domain" description="Tetrahydrofolate dehydrogenase/cyclohydrolase NAD(P)-binding" evidence="13">
    <location>
        <begin position="137"/>
        <end position="277"/>
    </location>
</feature>
<evidence type="ECO:0000256" key="2">
    <source>
        <dbReference type="ARBA" id="ARBA00022563"/>
    </source>
</evidence>
<evidence type="ECO:0000256" key="1">
    <source>
        <dbReference type="ARBA" id="ARBA00004777"/>
    </source>
</evidence>
<evidence type="ECO:0000256" key="5">
    <source>
        <dbReference type="ARBA" id="ARBA00022801"/>
    </source>
</evidence>
<dbReference type="EMBL" id="JACJKY010000005">
    <property type="protein sequence ID" value="MBM6920352.1"/>
    <property type="molecule type" value="Genomic_DNA"/>
</dbReference>
<dbReference type="EC" id="3.5.4.9" evidence="11"/>
<dbReference type="EC" id="1.5.1.5" evidence="11"/>
<dbReference type="GO" id="GO:0004488">
    <property type="term" value="F:methylenetetrahydrofolate dehydrogenase (NADP+) activity"/>
    <property type="evidence" value="ECO:0007669"/>
    <property type="project" value="UniProtKB-UniRule"/>
</dbReference>
<keyword evidence="6 11" id="KW-0521">NADP</keyword>
<dbReference type="GO" id="GO:0004477">
    <property type="term" value="F:methenyltetrahydrofolate cyclohydrolase activity"/>
    <property type="evidence" value="ECO:0007669"/>
    <property type="project" value="UniProtKB-UniRule"/>
</dbReference>
<keyword evidence="8 11" id="KW-0368">Histidine biosynthesis</keyword>
<keyword evidence="4 11" id="KW-0658">Purine biosynthesis</keyword>
<keyword evidence="15" id="KW-1185">Reference proteome</keyword>
<feature type="domain" description="Tetrahydrofolate dehydrogenase/cyclohydrolase catalytic" evidence="12">
    <location>
        <begin position="4"/>
        <end position="118"/>
    </location>
</feature>
<dbReference type="HAMAP" id="MF_01576">
    <property type="entry name" value="THF_DHG_CYH"/>
    <property type="match status" value="1"/>
</dbReference>
<keyword evidence="3 11" id="KW-0028">Amino-acid biosynthesis</keyword>
<dbReference type="PRINTS" id="PR00085">
    <property type="entry name" value="THFDHDRGNASE"/>
</dbReference>
<protein>
    <recommendedName>
        <fullName evidence="11">Bifunctional protein FolD</fullName>
    </recommendedName>
    <domain>
        <recommendedName>
            <fullName evidence="11">Methylenetetrahydrofolate dehydrogenase</fullName>
            <ecNumber evidence="11">1.5.1.5</ecNumber>
        </recommendedName>
    </domain>
    <domain>
        <recommendedName>
            <fullName evidence="11">Methenyltetrahydrofolate cyclohydrolase</fullName>
            <ecNumber evidence="11">3.5.4.9</ecNumber>
        </recommendedName>
    </domain>
</protein>
<dbReference type="AlphaFoldDB" id="A0A939BDU0"/>
<dbReference type="Pfam" id="PF00763">
    <property type="entry name" value="THF_DHG_CYH"/>
    <property type="match status" value="1"/>
</dbReference>
<dbReference type="PANTHER" id="PTHR48099:SF5">
    <property type="entry name" value="C-1-TETRAHYDROFOLATE SYNTHASE, CYTOPLASMIC"/>
    <property type="match status" value="1"/>
</dbReference>
<dbReference type="RefSeq" id="WP_204445090.1">
    <property type="nucleotide sequence ID" value="NZ_JACJKY010000005.1"/>
</dbReference>
<proteinExistence type="inferred from homology"/>
<sequence>MNELRGMPVVKAMKEALSQTVETLKTANVTPKLAVVRVGARGDDLSYERGIFKRFEGVGAAVEVTELPDDVSQEALEAAVTALDRDESVHGILLFRPLPRHLSEASVKQCVSLEKDVDCMRDENLARVFLGECPYPPCTPQAVMELLHHYGIELTGKRVTIVGRSLVVGKPLSMLMLKENATVTICHTRTKDVKAECQRADIVVACAGVAKLLDHTFFHDGQVIVDVGIHSTDEGLCGDVDLSGCDTLDIEATPVPGGVGTVTTSVLLKHVIEQAQRTINT</sequence>
<evidence type="ECO:0000256" key="11">
    <source>
        <dbReference type="HAMAP-Rule" id="MF_01576"/>
    </source>
</evidence>